<dbReference type="InterPro" id="IPR013783">
    <property type="entry name" value="Ig-like_fold"/>
</dbReference>
<dbReference type="SUPFAM" id="SSF49265">
    <property type="entry name" value="Fibronectin type III"/>
    <property type="match status" value="1"/>
</dbReference>
<dbReference type="NCBIfam" id="NF033679">
    <property type="entry name" value="DNRLRE_dom"/>
    <property type="match status" value="1"/>
</dbReference>
<dbReference type="Pfam" id="PF21294">
    <property type="entry name" value="Polysacc_lyase_14"/>
    <property type="match status" value="1"/>
</dbReference>
<evidence type="ECO:0000313" key="2">
    <source>
        <dbReference type="EMBL" id="QIB64703.1"/>
    </source>
</evidence>
<dbReference type="Proteomes" id="UP000477680">
    <property type="component" value="Chromosome"/>
</dbReference>
<dbReference type="EMBL" id="CP048711">
    <property type="protein sequence ID" value="QIB64703.1"/>
    <property type="molecule type" value="Genomic_DNA"/>
</dbReference>
<dbReference type="Gene3D" id="2.60.120.200">
    <property type="match status" value="1"/>
</dbReference>
<organism evidence="2 3">
    <name type="scientific">Kineobactrum salinum</name>
    <dbReference type="NCBI Taxonomy" id="2708301"/>
    <lineage>
        <taxon>Bacteria</taxon>
        <taxon>Pseudomonadati</taxon>
        <taxon>Pseudomonadota</taxon>
        <taxon>Gammaproteobacteria</taxon>
        <taxon>Cellvibrionales</taxon>
        <taxon>Halieaceae</taxon>
        <taxon>Kineobactrum</taxon>
    </lineage>
</organism>
<dbReference type="InterPro" id="IPR003961">
    <property type="entry name" value="FN3_dom"/>
</dbReference>
<feature type="domain" description="Fibronectin type-III" evidence="1">
    <location>
        <begin position="322"/>
        <end position="407"/>
    </location>
</feature>
<proteinExistence type="predicted"/>
<dbReference type="InterPro" id="IPR010671">
    <property type="entry name" value="Disaggr-rel_dom"/>
</dbReference>
<dbReference type="Pfam" id="PF00041">
    <property type="entry name" value="fn3"/>
    <property type="match status" value="1"/>
</dbReference>
<dbReference type="SMART" id="SM00060">
    <property type="entry name" value="FN3"/>
    <property type="match status" value="1"/>
</dbReference>
<sequence>MRYYMKLSDDWDVNMCKDNGDISGAGGKFPGLADVRTWADPGGQCGNGGASGDGINCWSMRLNYRNCDSNDGEACATKPRAAMRLGSYLYYPLQGGSTGSVGHWDEDDWNQSRNGTCDTRAGNLFCGKGDGGVLERGQWYQIEMQVEMNTPGKADGVIRGWIDGQLSYEKTNMVFRNEGHDFLHNRLAWFNIYKGGMDGNCSTSHVYLDQMVIALDQPVGGIDSVTEIPPSLRLEVSPEQPTDEEAVTVEWTSENAHSCRASGLWEGGRALGNRIVIGPFSESGVLQLDCEGHGGKATRRVELLVNGEPITQQRVTDARLSAPRALAIAEQGTEYLRLQWEEAPEKEDIVAYRVQVNGEFKDEVTQPRLTVHNLLPGMRLEYRVQAVNSKGYLSRPSEPLVVSIPDDGRNRNSATLYPDSDTYLARSTFKTLGRSRQLAVSANRSLLLKFPVELLERQRVRSATLVLTPIKQFGQMTVDLYRVAEDWHERSATREYSDQDNRRRWQRELGDWLDKQGNLHGSNAYESVWLRDTGASQKVEIDLTELVNAWLAGDTNNGVMLRRKSGNEHFFHSKEAARPSHWPRLEVRF</sequence>
<reference evidence="2 3" key="1">
    <citation type="submission" date="2020-02" db="EMBL/GenBank/DDBJ databases">
        <title>Genome sequencing for Kineobactrum sp. M2.</title>
        <authorList>
            <person name="Park S.-J."/>
        </authorList>
    </citation>
    <scope>NUCLEOTIDE SEQUENCE [LARGE SCALE GENOMIC DNA]</scope>
    <source>
        <strain evidence="2 3">M2</strain>
    </source>
</reference>
<keyword evidence="3" id="KW-1185">Reference proteome</keyword>
<dbReference type="PANTHER" id="PTHR40124:SF1">
    <property type="entry name" value="DISAGGREGATASE RELATED REPEAT PROTEIN"/>
    <property type="match status" value="1"/>
</dbReference>
<dbReference type="RefSeq" id="WP_163493953.1">
    <property type="nucleotide sequence ID" value="NZ_CP048711.1"/>
</dbReference>
<evidence type="ECO:0000259" key="1">
    <source>
        <dbReference type="PROSITE" id="PS50853"/>
    </source>
</evidence>
<dbReference type="InterPro" id="IPR048958">
    <property type="entry name" value="Polysacc_lyase_14"/>
</dbReference>
<dbReference type="Gene3D" id="2.60.40.10">
    <property type="entry name" value="Immunoglobulins"/>
    <property type="match status" value="1"/>
</dbReference>
<accession>A0A6C0TYU0</accession>
<dbReference type="Pfam" id="PF06848">
    <property type="entry name" value="Disaggr_repeat"/>
    <property type="match status" value="1"/>
</dbReference>
<dbReference type="PROSITE" id="PS50853">
    <property type="entry name" value="FN3"/>
    <property type="match status" value="1"/>
</dbReference>
<dbReference type="AlphaFoldDB" id="A0A6C0TYU0"/>
<dbReference type="KEGG" id="kim:G3T16_04165"/>
<dbReference type="InterPro" id="IPR036116">
    <property type="entry name" value="FN3_sf"/>
</dbReference>
<evidence type="ECO:0000313" key="3">
    <source>
        <dbReference type="Proteomes" id="UP000477680"/>
    </source>
</evidence>
<dbReference type="PANTHER" id="PTHR40124">
    <property type="match status" value="1"/>
</dbReference>
<name>A0A6C0TYU0_9GAMM</name>
<dbReference type="CDD" id="cd00063">
    <property type="entry name" value="FN3"/>
    <property type="match status" value="1"/>
</dbReference>
<protein>
    <submittedName>
        <fullName evidence="2">DNRLRE domain-containing protein</fullName>
    </submittedName>
</protein>
<gene>
    <name evidence="2" type="ORF">G3T16_04165</name>
</gene>